<keyword evidence="2" id="KW-0732">Signal</keyword>
<protein>
    <submittedName>
        <fullName evidence="3">Uncharacterized protein</fullName>
    </submittedName>
</protein>
<proteinExistence type="predicted"/>
<reference evidence="3 4" key="1">
    <citation type="submission" date="2023-05" db="EMBL/GenBank/DDBJ databases">
        <title>A 100% complete, gapless, phased diploid assembly of the Scenedesmus obliquus UTEX 3031 genome.</title>
        <authorList>
            <person name="Biondi T.C."/>
            <person name="Hanschen E.R."/>
            <person name="Kwon T."/>
            <person name="Eng W."/>
            <person name="Kruse C.P.S."/>
            <person name="Koehler S.I."/>
            <person name="Kunde Y."/>
            <person name="Gleasner C.D."/>
            <person name="You Mak K.T."/>
            <person name="Polle J."/>
            <person name="Hovde B.T."/>
            <person name="Starkenburg S.R."/>
        </authorList>
    </citation>
    <scope>NUCLEOTIDE SEQUENCE [LARGE SCALE GENOMIC DNA]</scope>
    <source>
        <strain evidence="3 4">DOE0152z</strain>
    </source>
</reference>
<keyword evidence="4" id="KW-1185">Reference proteome</keyword>
<evidence type="ECO:0000313" key="4">
    <source>
        <dbReference type="Proteomes" id="UP001244341"/>
    </source>
</evidence>
<feature type="chain" id="PRO_5046644673" evidence="2">
    <location>
        <begin position="25"/>
        <end position="314"/>
    </location>
</feature>
<gene>
    <name evidence="3" type="ORF">OEZ85_007363</name>
</gene>
<evidence type="ECO:0000313" key="3">
    <source>
        <dbReference type="EMBL" id="WIA13816.1"/>
    </source>
</evidence>
<dbReference type="Proteomes" id="UP001244341">
    <property type="component" value="Chromosome 4b"/>
</dbReference>
<sequence length="314" mass="30228">MGLKTFAAGTALLLLCASVGSVAGQGNRPNSGGFGGSGGSGGSGFGGSGGSGGNKPPFGGSGGSSGQGGSGGSGGTGGGGSSGFGGSGGSGGGGSTSGFGGSGGSSGGGGSSGFGGSGGSGGGGSSGFGGSGGSWQSIQMCHRLTPKKDAVFTSADIPCKGQSKCQVCGGPDRVRDACAANPACIAFSYQVSTKCGYLKAKAATSIMLAPQRDWVTYAGAKLFSQEGVAAASILDLCVMLRPLTDRNVLGFDMPCNGKDRCEVCGTVDKIKAWCTNSANCKGFTWNPATNCGLLKQETDQGLVNAKGWLVYTRA</sequence>
<evidence type="ECO:0000256" key="1">
    <source>
        <dbReference type="SAM" id="MobiDB-lite"/>
    </source>
</evidence>
<dbReference type="EMBL" id="CP126211">
    <property type="protein sequence ID" value="WIA13816.1"/>
    <property type="molecule type" value="Genomic_DNA"/>
</dbReference>
<accession>A0ABY8U1I9</accession>
<organism evidence="3 4">
    <name type="scientific">Tetradesmus obliquus</name>
    <name type="common">Green alga</name>
    <name type="synonym">Acutodesmus obliquus</name>
    <dbReference type="NCBI Taxonomy" id="3088"/>
    <lineage>
        <taxon>Eukaryota</taxon>
        <taxon>Viridiplantae</taxon>
        <taxon>Chlorophyta</taxon>
        <taxon>core chlorophytes</taxon>
        <taxon>Chlorophyceae</taxon>
        <taxon>CS clade</taxon>
        <taxon>Sphaeropleales</taxon>
        <taxon>Scenedesmaceae</taxon>
        <taxon>Tetradesmus</taxon>
    </lineage>
</organism>
<feature type="compositionally biased region" description="Gly residues" evidence="1">
    <location>
        <begin position="32"/>
        <end position="131"/>
    </location>
</feature>
<name>A0ABY8U1I9_TETOB</name>
<feature type="region of interest" description="Disordered" evidence="1">
    <location>
        <begin position="30"/>
        <end position="131"/>
    </location>
</feature>
<evidence type="ECO:0000256" key="2">
    <source>
        <dbReference type="SAM" id="SignalP"/>
    </source>
</evidence>
<feature type="signal peptide" evidence="2">
    <location>
        <begin position="1"/>
        <end position="24"/>
    </location>
</feature>